<evidence type="ECO:0000256" key="1">
    <source>
        <dbReference type="ARBA" id="ARBA00004496"/>
    </source>
</evidence>
<proteinExistence type="inferred from homology"/>
<dbReference type="InterPro" id="IPR003439">
    <property type="entry name" value="ABC_transporter-like_ATP-bd"/>
</dbReference>
<gene>
    <name evidence="18" type="ORF">D5S18_20190</name>
</gene>
<dbReference type="InterPro" id="IPR003593">
    <property type="entry name" value="AAA+_ATPase"/>
</dbReference>
<protein>
    <recommendedName>
        <fullName evidence="15">UvrABC system protein A</fullName>
    </recommendedName>
    <alternativeName>
        <fullName evidence="16">Excinuclease ABC subunit A</fullName>
    </alternativeName>
</protein>
<evidence type="ECO:0000256" key="5">
    <source>
        <dbReference type="ARBA" id="ARBA00022741"/>
    </source>
</evidence>
<comment type="similarity">
    <text evidence="14">Belongs to the ABC transporter superfamily. UvrA family.</text>
</comment>
<evidence type="ECO:0000256" key="8">
    <source>
        <dbReference type="ARBA" id="ARBA00022771"/>
    </source>
</evidence>
<feature type="domain" description="ABC transporter" evidence="17">
    <location>
        <begin position="448"/>
        <end position="758"/>
    </location>
</feature>
<keyword evidence="6" id="KW-0227">DNA damage</keyword>
<dbReference type="GO" id="GO:0016887">
    <property type="term" value="F:ATP hydrolysis activity"/>
    <property type="evidence" value="ECO:0007669"/>
    <property type="project" value="InterPro"/>
</dbReference>
<evidence type="ECO:0000256" key="13">
    <source>
        <dbReference type="ARBA" id="ARBA00023204"/>
    </source>
</evidence>
<comment type="caution">
    <text evidence="18">The sequence shown here is derived from an EMBL/GenBank/DDBJ whole genome shotgun (WGS) entry which is preliminary data.</text>
</comment>
<dbReference type="PANTHER" id="PTHR43152">
    <property type="entry name" value="UVRABC SYSTEM PROTEIN A"/>
    <property type="match status" value="1"/>
</dbReference>
<evidence type="ECO:0000256" key="3">
    <source>
        <dbReference type="ARBA" id="ARBA00022723"/>
    </source>
</evidence>
<dbReference type="Pfam" id="PF00005">
    <property type="entry name" value="ABC_tran"/>
    <property type="match status" value="1"/>
</dbReference>
<keyword evidence="19" id="KW-1185">Reference proteome</keyword>
<dbReference type="PANTHER" id="PTHR43152:SF2">
    <property type="entry name" value="DRUG RESISTANCE ABC TRANSPORTER"/>
    <property type="match status" value="1"/>
</dbReference>
<dbReference type="AlphaFoldDB" id="A0A3A4KGY9"/>
<evidence type="ECO:0000256" key="15">
    <source>
        <dbReference type="ARBA" id="ARBA00039316"/>
    </source>
</evidence>
<evidence type="ECO:0000259" key="17">
    <source>
        <dbReference type="PROSITE" id="PS50893"/>
    </source>
</evidence>
<keyword evidence="5" id="KW-0547">Nucleotide-binding</keyword>
<keyword evidence="13" id="KW-0234">DNA repair</keyword>
<dbReference type="Gene3D" id="1.10.8.280">
    <property type="entry name" value="ABC transporter ATPase domain-like"/>
    <property type="match status" value="1"/>
</dbReference>
<dbReference type="GO" id="GO:0008270">
    <property type="term" value="F:zinc ion binding"/>
    <property type="evidence" value="ECO:0007669"/>
    <property type="project" value="UniProtKB-KW"/>
</dbReference>
<evidence type="ECO:0000256" key="2">
    <source>
        <dbReference type="ARBA" id="ARBA00022490"/>
    </source>
</evidence>
<dbReference type="SUPFAM" id="SSF52540">
    <property type="entry name" value="P-loop containing nucleoside triphosphate hydrolases"/>
    <property type="match status" value="2"/>
</dbReference>
<reference evidence="18 19" key="1">
    <citation type="submission" date="2018-09" db="EMBL/GenBank/DDBJ databases">
        <title>YIM PH21274 draft genome.</title>
        <authorList>
            <person name="Miao C."/>
        </authorList>
    </citation>
    <scope>NUCLEOTIDE SEQUENCE [LARGE SCALE GENOMIC DNA]</scope>
    <source>
        <strain evidence="18 19">YIM PH 21724</strain>
    </source>
</reference>
<organism evidence="18 19">
    <name type="scientific">Nocardia panacis</name>
    <dbReference type="NCBI Taxonomy" id="2340916"/>
    <lineage>
        <taxon>Bacteria</taxon>
        <taxon>Bacillati</taxon>
        <taxon>Actinomycetota</taxon>
        <taxon>Actinomycetes</taxon>
        <taxon>Mycobacteriales</taxon>
        <taxon>Nocardiaceae</taxon>
        <taxon>Nocardia</taxon>
    </lineage>
</organism>
<evidence type="ECO:0000256" key="10">
    <source>
        <dbReference type="ARBA" id="ARBA00022840"/>
    </source>
</evidence>
<keyword evidence="10" id="KW-0067">ATP-binding</keyword>
<dbReference type="GO" id="GO:0003677">
    <property type="term" value="F:DNA binding"/>
    <property type="evidence" value="ECO:0007669"/>
    <property type="project" value="UniProtKB-KW"/>
</dbReference>
<dbReference type="InterPro" id="IPR027417">
    <property type="entry name" value="P-loop_NTPase"/>
</dbReference>
<keyword evidence="2" id="KW-0963">Cytoplasm</keyword>
<keyword evidence="9" id="KW-0862">Zinc</keyword>
<evidence type="ECO:0000256" key="7">
    <source>
        <dbReference type="ARBA" id="ARBA00022769"/>
    </source>
</evidence>
<evidence type="ECO:0000256" key="14">
    <source>
        <dbReference type="ARBA" id="ARBA00038000"/>
    </source>
</evidence>
<dbReference type="Pfam" id="PF17755">
    <property type="entry name" value="UvrA_DNA-bind"/>
    <property type="match status" value="1"/>
</dbReference>
<dbReference type="GO" id="GO:0005737">
    <property type="term" value="C:cytoplasm"/>
    <property type="evidence" value="ECO:0007669"/>
    <property type="project" value="UniProtKB-SubCell"/>
</dbReference>
<evidence type="ECO:0000256" key="6">
    <source>
        <dbReference type="ARBA" id="ARBA00022763"/>
    </source>
</evidence>
<keyword evidence="11" id="KW-0267">Excision nuclease</keyword>
<accession>A0A3A4KGY9</accession>
<dbReference type="GO" id="GO:0005524">
    <property type="term" value="F:ATP binding"/>
    <property type="evidence" value="ECO:0007669"/>
    <property type="project" value="UniProtKB-KW"/>
</dbReference>
<evidence type="ECO:0000256" key="12">
    <source>
        <dbReference type="ARBA" id="ARBA00023125"/>
    </source>
</evidence>
<evidence type="ECO:0000313" key="19">
    <source>
        <dbReference type="Proteomes" id="UP000266677"/>
    </source>
</evidence>
<evidence type="ECO:0000313" key="18">
    <source>
        <dbReference type="EMBL" id="RJO73528.1"/>
    </source>
</evidence>
<dbReference type="InterPro" id="IPR041552">
    <property type="entry name" value="UvrA_DNA-bd"/>
</dbReference>
<dbReference type="GO" id="GO:0006281">
    <property type="term" value="P:DNA repair"/>
    <property type="evidence" value="ECO:0007669"/>
    <property type="project" value="UniProtKB-KW"/>
</dbReference>
<dbReference type="Gene3D" id="1.20.1580.10">
    <property type="entry name" value="ABC transporter ATPase like domain"/>
    <property type="match status" value="2"/>
</dbReference>
<dbReference type="RefSeq" id="WP_120042605.1">
    <property type="nucleotide sequence ID" value="NZ_QZFU01000023.1"/>
</dbReference>
<dbReference type="Proteomes" id="UP000266677">
    <property type="component" value="Unassembled WGS sequence"/>
</dbReference>
<dbReference type="EMBL" id="QZFU01000023">
    <property type="protein sequence ID" value="RJO73528.1"/>
    <property type="molecule type" value="Genomic_DNA"/>
</dbReference>
<keyword evidence="4" id="KW-0677">Repeat</keyword>
<evidence type="ECO:0000256" key="16">
    <source>
        <dbReference type="ARBA" id="ARBA00042156"/>
    </source>
</evidence>
<feature type="domain" description="ABC transporter" evidence="17">
    <location>
        <begin position="7"/>
        <end position="450"/>
    </location>
</feature>
<evidence type="ECO:0000256" key="9">
    <source>
        <dbReference type="ARBA" id="ARBA00022833"/>
    </source>
</evidence>
<keyword evidence="7" id="KW-0228">DNA excision</keyword>
<dbReference type="GO" id="GO:0004518">
    <property type="term" value="F:nuclease activity"/>
    <property type="evidence" value="ECO:0007669"/>
    <property type="project" value="UniProtKB-KW"/>
</dbReference>
<dbReference type="SMART" id="SM00382">
    <property type="entry name" value="AAA"/>
    <property type="match status" value="2"/>
</dbReference>
<keyword evidence="12" id="KW-0238">DNA-binding</keyword>
<name>A0A3A4KGY9_9NOCA</name>
<comment type="subcellular location">
    <subcellularLocation>
        <location evidence="1">Cytoplasm</location>
    </subcellularLocation>
</comment>
<dbReference type="OrthoDB" id="9809851at2"/>
<keyword evidence="3" id="KW-0479">Metal-binding</keyword>
<sequence length="774" mass="83637">MPHQNQTHPDTIDIVGARAHNLRNVSLRLPKGRIIVFTGVSGSGKSSVVFGTVAVESQRQLNETFTWFIRNRLPKYERPDADLIDNLSPAVVVDQRPIGGNSRSTVGTMTDIQSIVRVLFSRHGTPSAGAATAYSFNDPQGMCPECGGLGQVVRVDLDRLLDPDKSLNDGAIAFAPFAVGTWQWQLYAQSGLFDPNRPLREFSQEQWRLFLRGNGFRVPRANKTGAQGSNAYEGLLDRIDRLYIKRDLGSLSEKNRAAAQAIVSEQCCPLCHGARLNQAALASRIGAYGIADYGRLEISELIEVLDAITDPVAEPLAAAAATRLRRIEEVGLGYLSLDRETATLSGGEAQRLKVVRHLGSSLTGMTYIFDEPSVGMHPRDVGRLNRLLIRLRDKGNTVLVVEHSPDVIAIADHVVDMGPGAGAQGGQVMFEGTVENLRTSGTSTGEQLRLVRPVRERTRAPKGWLTVTGADRHNLKNVSARFPSGVLTAVTGVAGSGKSSLVSGAFAAAHPEAVAVDQSAIAASRRSSPATYLGLMDPLRQLFAAKHSVKPGLFSFNSDGACAECGGAGLIFTDMAYMDPVTTVCRACDGRRYRPEVLAYTVRGASIADVLAMTVEESIEFWNGHGDNRIATRLHALAEVGLGYLPLGRALSSLSGGERQRIKLADRLRHTGTIYLLDEPTTGLHMADVDTLLALLDRLVDRGNTVIVIEHDLEVVKHADWVIDLGPDGGKHGGEIVFAGTPRDLLDSEHSITAEYLRRNLTQPTDLRPPRAAS</sequence>
<keyword evidence="8" id="KW-0863">Zinc-finger</keyword>
<evidence type="ECO:0000256" key="4">
    <source>
        <dbReference type="ARBA" id="ARBA00022737"/>
    </source>
</evidence>
<evidence type="ECO:0000256" key="11">
    <source>
        <dbReference type="ARBA" id="ARBA00022881"/>
    </source>
</evidence>
<dbReference type="Gene3D" id="3.40.50.300">
    <property type="entry name" value="P-loop containing nucleotide triphosphate hydrolases"/>
    <property type="match status" value="2"/>
</dbReference>
<dbReference type="PROSITE" id="PS50893">
    <property type="entry name" value="ABC_TRANSPORTER_2"/>
    <property type="match status" value="2"/>
</dbReference>